<dbReference type="InterPro" id="IPR049484">
    <property type="entry name" value="Rv0078-like_C"/>
</dbReference>
<dbReference type="EMBL" id="FPBH01000008">
    <property type="protein sequence ID" value="SFU04523.1"/>
    <property type="molecule type" value="Genomic_DNA"/>
</dbReference>
<dbReference type="PRINTS" id="PR00455">
    <property type="entry name" value="HTHTETR"/>
</dbReference>
<dbReference type="Proteomes" id="UP000198844">
    <property type="component" value="Unassembled WGS sequence"/>
</dbReference>
<dbReference type="GO" id="GO:0003700">
    <property type="term" value="F:DNA-binding transcription factor activity"/>
    <property type="evidence" value="ECO:0007669"/>
    <property type="project" value="TreeGrafter"/>
</dbReference>
<proteinExistence type="predicted"/>
<keyword evidence="1" id="KW-0805">Transcription regulation</keyword>
<organism evidence="6 7">
    <name type="scientific">Paraburkholderia aspalathi</name>
    <dbReference type="NCBI Taxonomy" id="1324617"/>
    <lineage>
        <taxon>Bacteria</taxon>
        <taxon>Pseudomonadati</taxon>
        <taxon>Pseudomonadota</taxon>
        <taxon>Betaproteobacteria</taxon>
        <taxon>Burkholderiales</taxon>
        <taxon>Burkholderiaceae</taxon>
        <taxon>Paraburkholderia</taxon>
    </lineage>
</organism>
<dbReference type="PANTHER" id="PTHR30055:SF234">
    <property type="entry name" value="HTH-TYPE TRANSCRIPTIONAL REGULATOR BETI"/>
    <property type="match status" value="1"/>
</dbReference>
<dbReference type="OrthoDB" id="5816932at2"/>
<gene>
    <name evidence="6" type="ORF">SAMN05192563_100835</name>
</gene>
<dbReference type="Gene3D" id="1.10.357.10">
    <property type="entry name" value="Tetracycline Repressor, domain 2"/>
    <property type="match status" value="1"/>
</dbReference>
<reference evidence="6 7" key="1">
    <citation type="submission" date="2016-10" db="EMBL/GenBank/DDBJ databases">
        <authorList>
            <person name="de Groot N.N."/>
        </authorList>
    </citation>
    <scope>NUCLEOTIDE SEQUENCE [LARGE SCALE GENOMIC DNA]</scope>
    <source>
        <strain evidence="6 7">LMG 27731</strain>
    </source>
</reference>
<dbReference type="InterPro" id="IPR050109">
    <property type="entry name" value="HTH-type_TetR-like_transc_reg"/>
</dbReference>
<evidence type="ECO:0000259" key="5">
    <source>
        <dbReference type="PROSITE" id="PS50977"/>
    </source>
</evidence>
<name>A0A1I7CYN5_9BURK</name>
<sequence length="257" mass="28003">MGCLPTVLFARVFRPQPKSDLTYNEIFTYTVYVYYNSNVKNQGIKTLPMPTAGPTPKSRREEYADATRQALIAAAGELFTSEGYQQVGIEAISRSARVTRGAFYHHFADKAELFDALVESLQADAASKVRSAAASAPPAKRMSAGIREFLEVCTEPAYRQLVIETAPAVLGQARCREIEEVHVYGLLIDALTNQTTGKEKTKAYLAARMIGSMVCEAAQLLDGADDPVALKAEALKLVESMAGTLTPDKSRVTSTRK</sequence>
<dbReference type="InterPro" id="IPR001647">
    <property type="entry name" value="HTH_TetR"/>
</dbReference>
<evidence type="ECO:0000256" key="2">
    <source>
        <dbReference type="ARBA" id="ARBA00023125"/>
    </source>
</evidence>
<dbReference type="Pfam" id="PF00440">
    <property type="entry name" value="TetR_N"/>
    <property type="match status" value="1"/>
</dbReference>
<dbReference type="PROSITE" id="PS50977">
    <property type="entry name" value="HTH_TETR_2"/>
    <property type="match status" value="1"/>
</dbReference>
<evidence type="ECO:0000256" key="1">
    <source>
        <dbReference type="ARBA" id="ARBA00023015"/>
    </source>
</evidence>
<accession>A0A1I7CYN5</accession>
<feature type="domain" description="HTH tetR-type" evidence="5">
    <location>
        <begin position="65"/>
        <end position="125"/>
    </location>
</feature>
<feature type="DNA-binding region" description="H-T-H motif" evidence="4">
    <location>
        <begin position="88"/>
        <end position="107"/>
    </location>
</feature>
<evidence type="ECO:0000256" key="3">
    <source>
        <dbReference type="ARBA" id="ARBA00023163"/>
    </source>
</evidence>
<dbReference type="InterPro" id="IPR009057">
    <property type="entry name" value="Homeodomain-like_sf"/>
</dbReference>
<dbReference type="SUPFAM" id="SSF46689">
    <property type="entry name" value="Homeodomain-like"/>
    <property type="match status" value="1"/>
</dbReference>
<protein>
    <submittedName>
        <fullName evidence="6">Transcriptional regulator, TetR family</fullName>
    </submittedName>
</protein>
<dbReference type="RefSeq" id="WP_093634954.1">
    <property type="nucleotide sequence ID" value="NZ_JAMXWE010000001.1"/>
</dbReference>
<dbReference type="Pfam" id="PF21351">
    <property type="entry name" value="TetR_C_41"/>
    <property type="match status" value="1"/>
</dbReference>
<keyword evidence="2 4" id="KW-0238">DNA-binding</keyword>
<dbReference type="AlphaFoldDB" id="A0A1I7CYN5"/>
<evidence type="ECO:0000313" key="6">
    <source>
        <dbReference type="EMBL" id="SFU04523.1"/>
    </source>
</evidence>
<evidence type="ECO:0000313" key="7">
    <source>
        <dbReference type="Proteomes" id="UP000198844"/>
    </source>
</evidence>
<evidence type="ECO:0000256" key="4">
    <source>
        <dbReference type="PROSITE-ProRule" id="PRU00335"/>
    </source>
</evidence>
<dbReference type="PANTHER" id="PTHR30055">
    <property type="entry name" value="HTH-TYPE TRANSCRIPTIONAL REGULATOR RUTR"/>
    <property type="match status" value="1"/>
</dbReference>
<keyword evidence="3" id="KW-0804">Transcription</keyword>
<dbReference type="GO" id="GO:0000976">
    <property type="term" value="F:transcription cis-regulatory region binding"/>
    <property type="evidence" value="ECO:0007669"/>
    <property type="project" value="TreeGrafter"/>
</dbReference>